<dbReference type="AlphaFoldDB" id="A0A1I7CYZ7"/>
<gene>
    <name evidence="2" type="ORF">SAMN04487956_1771</name>
</gene>
<feature type="compositionally biased region" description="Low complexity" evidence="1">
    <location>
        <begin position="39"/>
        <end position="48"/>
    </location>
</feature>
<dbReference type="EMBL" id="FPAQ01000077">
    <property type="protein sequence ID" value="SFU04661.1"/>
    <property type="molecule type" value="Genomic_DNA"/>
</dbReference>
<feature type="region of interest" description="Disordered" evidence="1">
    <location>
        <begin position="1"/>
        <end position="48"/>
    </location>
</feature>
<dbReference type="NCBIfam" id="TIGR01965">
    <property type="entry name" value="VCBS_repeat"/>
    <property type="match status" value="1"/>
</dbReference>
<name>A0A1I7CYZ7_9GAMM</name>
<dbReference type="InterPro" id="IPR010221">
    <property type="entry name" value="VCBS_dom"/>
</dbReference>
<reference evidence="2 3" key="1">
    <citation type="submission" date="2016-10" db="EMBL/GenBank/DDBJ databases">
        <authorList>
            <person name="de Groot N.N."/>
        </authorList>
    </citation>
    <scope>NUCLEOTIDE SEQUENCE [LARGE SCALE GENOMIC DNA]</scope>
    <source>
        <strain evidence="2 3">CGMCC 1.6493</strain>
    </source>
</reference>
<evidence type="ECO:0000313" key="3">
    <source>
        <dbReference type="Proteomes" id="UP000199594"/>
    </source>
</evidence>
<evidence type="ECO:0000256" key="1">
    <source>
        <dbReference type="SAM" id="MobiDB-lite"/>
    </source>
</evidence>
<dbReference type="InterPro" id="IPR019960">
    <property type="entry name" value="T1SS_VCA0849"/>
</dbReference>
<organism evidence="2 3">
    <name type="scientific">Halomonas saccharevitans</name>
    <dbReference type="NCBI Taxonomy" id="416872"/>
    <lineage>
        <taxon>Bacteria</taxon>
        <taxon>Pseudomonadati</taxon>
        <taxon>Pseudomonadota</taxon>
        <taxon>Gammaproteobacteria</taxon>
        <taxon>Oceanospirillales</taxon>
        <taxon>Halomonadaceae</taxon>
        <taxon>Halomonas</taxon>
    </lineage>
</organism>
<evidence type="ECO:0000313" key="2">
    <source>
        <dbReference type="EMBL" id="SFU04661.1"/>
    </source>
</evidence>
<proteinExistence type="predicted"/>
<protein>
    <submittedName>
        <fullName evidence="2">Type I secretion C-terminal target domain (VC_A0849 subclass)</fullName>
    </submittedName>
</protein>
<dbReference type="RefSeq" id="WP_139233998.1">
    <property type="nucleotide sequence ID" value="NZ_FPAQ01000077.1"/>
</dbReference>
<feature type="non-terminal residue" evidence="2">
    <location>
        <position position="1"/>
    </location>
</feature>
<dbReference type="NCBIfam" id="TIGR03661">
    <property type="entry name" value="T1SS_VCA0849"/>
    <property type="match status" value="1"/>
</dbReference>
<dbReference type="OrthoDB" id="8612583at2"/>
<dbReference type="Proteomes" id="UP000199594">
    <property type="component" value="Unassembled WGS sequence"/>
</dbReference>
<accession>A0A1I7CYZ7</accession>
<sequence length="850" mass="87736">TATVSLTVDADSEPQLRIDTDPDAVWESALPDGSGKGDGVTTPTTTTGGTFQIDTGSDELDFIEVQDKNGVWIKVEANGTTVQGEYGLLSVDLDGSWTYELTDNTHDHNVIGAIGNADQVQDEFGVRVTDSDGDLSPEATLSIDVNDDGPSITVSVTDGVSITLNTQDAELTDTDTASFASALAVASSTYGADGPGQISSWSYALELAGGDGSDTGLTSGGVRVSLYLVAGQVIGSTAASAAAINGNSTVFSLMVNTTGDVTLTQSAVIDQDSADTSNFASDQKVLDSGLVDLVGTVIVTDGDGDTSSVKASLDLGGNVLFDDDGPSIGQFADLQVTNVDGATDSDTNTGWLSGADGWSEINITGPVIDGISYEQIGNTLFGRSGGSDIFSMTVNEDGTYNFELIEADAGSSVDFSLTGVTASGPTVSYPLGGITVTGSGEVNASSNGLAVDSQNLDDGESLTFTLPEAVSIVSFGAFTAQGGTATITLDGVTSPVQTFAPGGSIEYDFGSVSGNVVTLTALDLKAKIDSIGYVVEILPEGQDLTFQVEGIDGDGDKVTTDINVAIVVDGVVEGMSFATSSGITGVTDEKGAFEYRSGDAITFSVGNVVLGTFDAEEALADGKVFLQEIAGVGLENLYDEYVENMAVFLQSLDVDGDAYNGIVINEGIHEVFSDDGFDLATMSEGDLRDVLLENGYQPLSEAEAMQHVKDMIVEHAGDQAFSAREGDGMVLLASEDDDVFAFDLAAAEETPAEVRIAGFGDEGVDSLDLRDLLQGEEAEGVDLTSYLKISLDGTNTVIEVSSDGSFQGDSGDDVKVDQTIILEATDLVTGDDSATVIQQMIDSGQINIDQ</sequence>